<evidence type="ECO:0000313" key="3">
    <source>
        <dbReference type="Proteomes" id="UP000000561"/>
    </source>
</evidence>
<dbReference type="PANTHER" id="PTHR37287:SF1">
    <property type="entry name" value="INO EIGHTY SUBUNIT 1"/>
    <property type="match status" value="1"/>
</dbReference>
<dbReference type="GO" id="GO:0031011">
    <property type="term" value="C:Ino80 complex"/>
    <property type="evidence" value="ECO:0000318"/>
    <property type="project" value="GO_Central"/>
</dbReference>
<feature type="region of interest" description="Disordered" evidence="1">
    <location>
        <begin position="824"/>
        <end position="882"/>
    </location>
</feature>
<feature type="compositionally biased region" description="Acidic residues" evidence="1">
    <location>
        <begin position="197"/>
        <end position="213"/>
    </location>
</feature>
<dbReference type="STRING" id="237631.A0A0D1CGT8"/>
<protein>
    <recommendedName>
        <fullName evidence="4">Ino eighty subunit 1</fullName>
    </recommendedName>
</protein>
<feature type="compositionally biased region" description="Acidic residues" evidence="1">
    <location>
        <begin position="176"/>
        <end position="190"/>
    </location>
</feature>
<dbReference type="OMA" id="RANAFMW"/>
<dbReference type="Proteomes" id="UP000000561">
    <property type="component" value="Chromosome 1"/>
</dbReference>
<feature type="region of interest" description="Disordered" evidence="1">
    <location>
        <begin position="74"/>
        <end position="97"/>
    </location>
</feature>
<dbReference type="VEuPathDB" id="FungiDB:UMAG_00575"/>
<organism evidence="2 3">
    <name type="scientific">Mycosarcoma maydis</name>
    <name type="common">Corn smut fungus</name>
    <name type="synonym">Ustilago maydis</name>
    <dbReference type="NCBI Taxonomy" id="5270"/>
    <lineage>
        <taxon>Eukaryota</taxon>
        <taxon>Fungi</taxon>
        <taxon>Dikarya</taxon>
        <taxon>Basidiomycota</taxon>
        <taxon>Ustilaginomycotina</taxon>
        <taxon>Ustilaginomycetes</taxon>
        <taxon>Ustilaginales</taxon>
        <taxon>Ustilaginaceae</taxon>
        <taxon>Mycosarcoma</taxon>
    </lineage>
</organism>
<feature type="region of interest" description="Disordered" evidence="1">
    <location>
        <begin position="597"/>
        <end position="661"/>
    </location>
</feature>
<feature type="compositionally biased region" description="Basic and acidic residues" evidence="1">
    <location>
        <begin position="508"/>
        <end position="518"/>
    </location>
</feature>
<dbReference type="InterPro" id="IPR038014">
    <property type="entry name" value="Ies1"/>
</dbReference>
<reference evidence="2 3" key="1">
    <citation type="journal article" date="2006" name="Nature">
        <title>Insights from the genome of the biotrophic fungal plant pathogen Ustilago maydis.</title>
        <authorList>
            <person name="Kamper J."/>
            <person name="Kahmann R."/>
            <person name="Bolker M."/>
            <person name="Ma L.J."/>
            <person name="Brefort T."/>
            <person name="Saville B.J."/>
            <person name="Banuett F."/>
            <person name="Kronstad J.W."/>
            <person name="Gold S.E."/>
            <person name="Muller O."/>
            <person name="Perlin M.H."/>
            <person name="Wosten H.A."/>
            <person name="de Vries R."/>
            <person name="Ruiz-Herrera J."/>
            <person name="Reynaga-Pena C.G."/>
            <person name="Snetselaar K."/>
            <person name="McCann M."/>
            <person name="Perez-Martin J."/>
            <person name="Feldbrugge M."/>
            <person name="Basse C.W."/>
            <person name="Steinberg G."/>
            <person name="Ibeas J.I."/>
            <person name="Holloman W."/>
            <person name="Guzman P."/>
            <person name="Farman M."/>
            <person name="Stajich J.E."/>
            <person name="Sentandreu R."/>
            <person name="Gonzalez-Prieto J.M."/>
            <person name="Kennell J.C."/>
            <person name="Molina L."/>
            <person name="Schirawski J."/>
            <person name="Mendoza-Mendoza A."/>
            <person name="Greilinger D."/>
            <person name="Munch K."/>
            <person name="Rossel N."/>
            <person name="Scherer M."/>
            <person name="Vranes M."/>
            <person name="Ladendorf O."/>
            <person name="Vincon V."/>
            <person name="Fuchs U."/>
            <person name="Sandrock B."/>
            <person name="Meng S."/>
            <person name="Ho E.C."/>
            <person name="Cahill M.J."/>
            <person name="Boyce K.J."/>
            <person name="Klose J."/>
            <person name="Klosterman S.J."/>
            <person name="Deelstra H.J."/>
            <person name="Ortiz-Castellanos L."/>
            <person name="Li W."/>
            <person name="Sanchez-Alonso P."/>
            <person name="Schreier P.H."/>
            <person name="Hauser-Hahn I."/>
            <person name="Vaupel M."/>
            <person name="Koopmann E."/>
            <person name="Friedrich G."/>
            <person name="Voss H."/>
            <person name="Schluter T."/>
            <person name="Margolis J."/>
            <person name="Platt D."/>
            <person name="Swimmer C."/>
            <person name="Gnirke A."/>
            <person name="Chen F."/>
            <person name="Vysotskaia V."/>
            <person name="Mannhaupt G."/>
            <person name="Guldener U."/>
            <person name="Munsterkotter M."/>
            <person name="Haase D."/>
            <person name="Oesterheld M."/>
            <person name="Mewes H.W."/>
            <person name="Mauceli E.W."/>
            <person name="DeCaprio D."/>
            <person name="Wade C.M."/>
            <person name="Butler J."/>
            <person name="Young S."/>
            <person name="Jaffe D.B."/>
            <person name="Calvo S."/>
            <person name="Nusbaum C."/>
            <person name="Galagan J."/>
            <person name="Birren B.W."/>
        </authorList>
    </citation>
    <scope>NUCLEOTIDE SEQUENCE [LARGE SCALE GENOMIC DNA]</scope>
    <source>
        <strain evidence="3">DSM 14603 / FGSC 9021 / UM521</strain>
    </source>
</reference>
<feature type="region of interest" description="Disordered" evidence="1">
    <location>
        <begin position="319"/>
        <end position="346"/>
    </location>
</feature>
<keyword evidence="3" id="KW-1185">Reference proteome</keyword>
<feature type="region of interest" description="Disordered" evidence="1">
    <location>
        <begin position="508"/>
        <end position="544"/>
    </location>
</feature>
<dbReference type="PANTHER" id="PTHR37287">
    <property type="entry name" value="INO EIGHTY SUBUNIT 1"/>
    <property type="match status" value="1"/>
</dbReference>
<dbReference type="eggNOG" id="ENOG502QVDM">
    <property type="taxonomic scope" value="Eukaryota"/>
</dbReference>
<dbReference type="EMBL" id="CM003140">
    <property type="protein sequence ID" value="KIS72157.1"/>
    <property type="molecule type" value="Genomic_DNA"/>
</dbReference>
<dbReference type="KEGG" id="uma:UMAG_00575"/>
<proteinExistence type="predicted"/>
<dbReference type="RefSeq" id="XP_011386403.1">
    <property type="nucleotide sequence ID" value="XM_011388101.1"/>
</dbReference>
<feature type="compositionally biased region" description="Basic and acidic residues" evidence="1">
    <location>
        <begin position="840"/>
        <end position="851"/>
    </location>
</feature>
<feature type="compositionally biased region" description="Low complexity" evidence="1">
    <location>
        <begin position="599"/>
        <end position="610"/>
    </location>
</feature>
<accession>A0A0D1CGT8</accession>
<feature type="region of interest" description="Disordered" evidence="1">
    <location>
        <begin position="153"/>
        <end position="217"/>
    </location>
</feature>
<name>A0A0D1CGT8_MYCMD</name>
<dbReference type="AlphaFoldDB" id="A0A0D1CGT8"/>
<dbReference type="GeneID" id="23561836"/>
<evidence type="ECO:0000313" key="2">
    <source>
        <dbReference type="EMBL" id="KIS72157.1"/>
    </source>
</evidence>
<feature type="region of interest" description="Disordered" evidence="1">
    <location>
        <begin position="1"/>
        <end position="40"/>
    </location>
</feature>
<dbReference type="InParanoid" id="A0A0D1CGT8"/>
<dbReference type="OrthoDB" id="5413003at2759"/>
<evidence type="ECO:0008006" key="4">
    <source>
        <dbReference type="Google" id="ProtNLM"/>
    </source>
</evidence>
<evidence type="ECO:0000256" key="1">
    <source>
        <dbReference type="SAM" id="MobiDB-lite"/>
    </source>
</evidence>
<sequence length="882" mass="96716">MASASPMPDDDGATKPKTQPSNPPALAIVRQNASNLPRNLPVKRYDGDPLGRADVQHSLLCYLFSDTRRVFTNPRPIHGAQDVKASGSGTGSGSTNPVAVPAPVYPFGMSAGCVRPSGETEEEYQEWKQSRERYLRWKKRLARKEKLARKAAAAAGAAGSNEDAANTDAETNGNEEKDELADGGNDDDGDPAQAEGAADDEDLDDDNEPFDENEYPKAGAAKLTFKELYIEALLNSTKCTKSMRDKVLDDEEYAEDFAKVCLLVNVGRINTTLAFYPEMKTILRSYHPIPSLQNNENTRRNMQDAPRMKSLLKGVLIDTERPAPPTAGPSAGQPIKPPKPNALSEEAPSDFREVIKRFRAGTTPPTSVVTLIFLLSLHANEVTEMHFPTPHDSHSLFYPHADHPLPSRQRANAFMWILYHYLEGPATRPPGELPNPFDDETSLNAAKDAADAYANKLTDEDRKKRANAPWKGIVNPDWQKWKLAQDKANGEADESAVRITKKDAAGDNVKKEAVKDGDVSMDDNADGQDNKEGADQGMGKEPPSYLHRLMVPTLVTMTKEEAATENVDTEEEIRWGKQMQSERATFLAKFQDEEGANKAGFAGSPAPSAGAGSGKMRRIGGHSSASNAAADRGSLSEADSSRLKRRHPGAAAGDVSKRSRMASPIDLDESSLDADATEAAAGDAAALANPLTTDPYLNPAVAISDRIRRPLWDLDLSVPRQHRVSDSLPHIAWTRILERAQRGVGDACYESDEDEFALEEAREPERSRSEICRILTGLQGVVRHDVFDQDNHKVRVKYGGYERDAANENGGAEYAGSYRRTSVDRPRLDLYSSSTPVPRQKYEQEEGRRTEDVDDLEEALLGGEPEPRRRSIGRNGYPPVRA</sequence>
<gene>
    <name evidence="2" type="ORF">UMAG_00575</name>
</gene>